<dbReference type="Pfam" id="PF00892">
    <property type="entry name" value="EamA"/>
    <property type="match status" value="2"/>
</dbReference>
<keyword evidence="4 7" id="KW-0812">Transmembrane</keyword>
<evidence type="ECO:0000256" key="6">
    <source>
        <dbReference type="ARBA" id="ARBA00023136"/>
    </source>
</evidence>
<dbReference type="PANTHER" id="PTHR32322:SF18">
    <property type="entry name" value="S-ADENOSYLMETHIONINE_S-ADENOSYLHOMOCYSTEINE TRANSPORTER"/>
    <property type="match status" value="1"/>
</dbReference>
<protein>
    <submittedName>
        <fullName evidence="9">EamA family transporter</fullName>
    </submittedName>
</protein>
<keyword evidence="3" id="KW-1003">Cell membrane</keyword>
<accession>A0A6I3SNZ7</accession>
<feature type="transmembrane region" description="Helical" evidence="7">
    <location>
        <begin position="58"/>
        <end position="74"/>
    </location>
</feature>
<organism evidence="9 10">
    <name type="scientific">Heliobacterium mobile</name>
    <name type="common">Heliobacillus mobilis</name>
    <dbReference type="NCBI Taxonomy" id="28064"/>
    <lineage>
        <taxon>Bacteria</taxon>
        <taxon>Bacillati</taxon>
        <taxon>Bacillota</taxon>
        <taxon>Clostridia</taxon>
        <taxon>Eubacteriales</taxon>
        <taxon>Heliobacteriaceae</taxon>
        <taxon>Heliobacterium</taxon>
    </lineage>
</organism>
<feature type="transmembrane region" description="Helical" evidence="7">
    <location>
        <begin position="235"/>
        <end position="253"/>
    </location>
</feature>
<keyword evidence="6 7" id="KW-0472">Membrane</keyword>
<dbReference type="InterPro" id="IPR050638">
    <property type="entry name" value="AA-Vitamin_Transporters"/>
</dbReference>
<feature type="transmembrane region" description="Helical" evidence="7">
    <location>
        <begin position="86"/>
        <end position="105"/>
    </location>
</feature>
<reference evidence="9 10" key="1">
    <citation type="submission" date="2019-11" db="EMBL/GenBank/DDBJ databases">
        <title>Whole-genome sequence of a the green, strictly anaerobic photosynthetic bacterium Heliobacillus mobilis DSM 6151.</title>
        <authorList>
            <person name="Kyndt J.A."/>
            <person name="Meyer T.E."/>
        </authorList>
    </citation>
    <scope>NUCLEOTIDE SEQUENCE [LARGE SCALE GENOMIC DNA]</scope>
    <source>
        <strain evidence="9 10">DSM 6151</strain>
    </source>
</reference>
<dbReference type="SUPFAM" id="SSF103481">
    <property type="entry name" value="Multidrug resistance efflux transporter EmrE"/>
    <property type="match status" value="2"/>
</dbReference>
<feature type="transmembrane region" description="Helical" evidence="7">
    <location>
        <begin position="112"/>
        <end position="129"/>
    </location>
</feature>
<feature type="domain" description="EamA" evidence="8">
    <location>
        <begin position="1"/>
        <end position="129"/>
    </location>
</feature>
<sequence length="292" mass="32152">MLIAVLFWGLSFISIKEAVAEVPPITLALLRFVIASILLWIVVKISEPATRLEKSDRIPMLGAGAMGITLYFFFENSGIKLTTASNASLITSIVPVLAIIMDIVIYKTRVSLIQSIAIIASLLGTYLSVTANGQVDFTSNTFLGNLLVLGAMVSWAVYTMQNKSLSLKYSGLYLTMIQTLLGTALLFPLSLLERNEWQPFSYVAFGHILFLAVLCSAACYFLYNYALPKLDVTVTTLYLNLIPIVGVFGGYVYLNETIIPIQLVGGVIIIISILLVTWEKTFRKKTRSLQAD</sequence>
<name>A0A6I3SNZ7_HELMO</name>
<dbReference type="OrthoDB" id="9805239at2"/>
<evidence type="ECO:0000256" key="7">
    <source>
        <dbReference type="SAM" id="Phobius"/>
    </source>
</evidence>
<evidence type="ECO:0000313" key="9">
    <source>
        <dbReference type="EMBL" id="MTV50425.1"/>
    </source>
</evidence>
<proteinExistence type="inferred from homology"/>
<evidence type="ECO:0000313" key="10">
    <source>
        <dbReference type="Proteomes" id="UP000430670"/>
    </source>
</evidence>
<feature type="transmembrane region" description="Helical" evidence="7">
    <location>
        <begin position="141"/>
        <end position="160"/>
    </location>
</feature>
<feature type="domain" description="EamA" evidence="8">
    <location>
        <begin position="143"/>
        <end position="277"/>
    </location>
</feature>
<feature type="transmembrane region" description="Helical" evidence="7">
    <location>
        <begin position="204"/>
        <end position="223"/>
    </location>
</feature>
<evidence type="ECO:0000256" key="4">
    <source>
        <dbReference type="ARBA" id="ARBA00022692"/>
    </source>
</evidence>
<dbReference type="PANTHER" id="PTHR32322">
    <property type="entry name" value="INNER MEMBRANE TRANSPORTER"/>
    <property type="match status" value="1"/>
</dbReference>
<dbReference type="InterPro" id="IPR000620">
    <property type="entry name" value="EamA_dom"/>
</dbReference>
<comment type="similarity">
    <text evidence="2">Belongs to the EamA transporter family.</text>
</comment>
<comment type="caution">
    <text evidence="9">The sequence shown here is derived from an EMBL/GenBank/DDBJ whole genome shotgun (WGS) entry which is preliminary data.</text>
</comment>
<dbReference type="EMBL" id="WNKU01000025">
    <property type="protein sequence ID" value="MTV50425.1"/>
    <property type="molecule type" value="Genomic_DNA"/>
</dbReference>
<evidence type="ECO:0000256" key="5">
    <source>
        <dbReference type="ARBA" id="ARBA00022989"/>
    </source>
</evidence>
<feature type="transmembrane region" description="Helical" evidence="7">
    <location>
        <begin position="259"/>
        <end position="278"/>
    </location>
</feature>
<feature type="transmembrane region" description="Helical" evidence="7">
    <location>
        <begin position="172"/>
        <end position="192"/>
    </location>
</feature>
<keyword evidence="10" id="KW-1185">Reference proteome</keyword>
<dbReference type="GO" id="GO:0005886">
    <property type="term" value="C:plasma membrane"/>
    <property type="evidence" value="ECO:0007669"/>
    <property type="project" value="UniProtKB-SubCell"/>
</dbReference>
<evidence type="ECO:0000256" key="2">
    <source>
        <dbReference type="ARBA" id="ARBA00007362"/>
    </source>
</evidence>
<dbReference type="AlphaFoldDB" id="A0A6I3SNZ7"/>
<evidence type="ECO:0000256" key="1">
    <source>
        <dbReference type="ARBA" id="ARBA00004651"/>
    </source>
</evidence>
<feature type="transmembrane region" description="Helical" evidence="7">
    <location>
        <begin position="28"/>
        <end position="46"/>
    </location>
</feature>
<gene>
    <name evidence="9" type="ORF">GJ688_15790</name>
</gene>
<dbReference type="Proteomes" id="UP000430670">
    <property type="component" value="Unassembled WGS sequence"/>
</dbReference>
<dbReference type="Gene3D" id="1.10.3730.20">
    <property type="match status" value="1"/>
</dbReference>
<keyword evidence="5 7" id="KW-1133">Transmembrane helix</keyword>
<evidence type="ECO:0000259" key="8">
    <source>
        <dbReference type="Pfam" id="PF00892"/>
    </source>
</evidence>
<dbReference type="InterPro" id="IPR037185">
    <property type="entry name" value="EmrE-like"/>
</dbReference>
<evidence type="ECO:0000256" key="3">
    <source>
        <dbReference type="ARBA" id="ARBA00022475"/>
    </source>
</evidence>
<comment type="subcellular location">
    <subcellularLocation>
        <location evidence="1">Cell membrane</location>
        <topology evidence="1">Multi-pass membrane protein</topology>
    </subcellularLocation>
</comment>